<dbReference type="PROSITE" id="PS50200">
    <property type="entry name" value="RA"/>
    <property type="match status" value="1"/>
</dbReference>
<protein>
    <recommendedName>
        <fullName evidence="4">Ras-associating domain-containing protein</fullName>
    </recommendedName>
</protein>
<comment type="caution">
    <text evidence="5">The sequence shown here is derived from an EMBL/GenBank/DDBJ whole genome shotgun (WGS) entry which is preliminary data.</text>
</comment>
<dbReference type="FunFam" id="3.10.20.90:FF:000214">
    <property type="entry name" value="Serine/threonine-protein kinase STE11"/>
    <property type="match status" value="1"/>
</dbReference>
<feature type="compositionally biased region" description="Polar residues" evidence="3">
    <location>
        <begin position="80"/>
        <end position="91"/>
    </location>
</feature>
<dbReference type="InterPro" id="IPR000159">
    <property type="entry name" value="RA_dom"/>
</dbReference>
<keyword evidence="6" id="KW-1185">Reference proteome</keyword>
<evidence type="ECO:0000256" key="1">
    <source>
        <dbReference type="ARBA" id="ARBA00022679"/>
    </source>
</evidence>
<evidence type="ECO:0000259" key="4">
    <source>
        <dbReference type="PROSITE" id="PS50200"/>
    </source>
</evidence>
<dbReference type="OrthoDB" id="266718at2759"/>
<dbReference type="InterPro" id="IPR029458">
    <property type="entry name" value="Ras-bd_By2"/>
</dbReference>
<keyword evidence="1" id="KW-0808">Transferase</keyword>
<dbReference type="EMBL" id="QKRW01000003">
    <property type="protein sequence ID" value="RAL67491.1"/>
    <property type="molecule type" value="Genomic_DNA"/>
</dbReference>
<name>A0A395J569_9HELO</name>
<dbReference type="GO" id="GO:0016301">
    <property type="term" value="F:kinase activity"/>
    <property type="evidence" value="ECO:0007669"/>
    <property type="project" value="UniProtKB-KW"/>
</dbReference>
<evidence type="ECO:0000256" key="3">
    <source>
        <dbReference type="SAM" id="MobiDB-lite"/>
    </source>
</evidence>
<accession>A0A395J569</accession>
<feature type="region of interest" description="Disordered" evidence="3">
    <location>
        <begin position="71"/>
        <end position="91"/>
    </location>
</feature>
<evidence type="ECO:0000256" key="2">
    <source>
        <dbReference type="ARBA" id="ARBA00022777"/>
    </source>
</evidence>
<dbReference type="Proteomes" id="UP000249056">
    <property type="component" value="Unassembled WGS sequence"/>
</dbReference>
<dbReference type="Pfam" id="PF14847">
    <property type="entry name" value="Ras_bdg_2"/>
    <property type="match status" value="1"/>
</dbReference>
<organism evidence="5 6">
    <name type="scientific">Monilinia fructigena</name>
    <dbReference type="NCBI Taxonomy" id="38457"/>
    <lineage>
        <taxon>Eukaryota</taxon>
        <taxon>Fungi</taxon>
        <taxon>Dikarya</taxon>
        <taxon>Ascomycota</taxon>
        <taxon>Pezizomycotina</taxon>
        <taxon>Leotiomycetes</taxon>
        <taxon>Helotiales</taxon>
        <taxon>Sclerotiniaceae</taxon>
        <taxon>Monilinia</taxon>
    </lineage>
</organism>
<evidence type="ECO:0000313" key="6">
    <source>
        <dbReference type="Proteomes" id="UP000249056"/>
    </source>
</evidence>
<dbReference type="GO" id="GO:0007165">
    <property type="term" value="P:signal transduction"/>
    <property type="evidence" value="ECO:0007669"/>
    <property type="project" value="InterPro"/>
</dbReference>
<sequence>MGIEKIGDRVRLFLGIKKLRRRRMPTRRRGTGILLQPWILLHTLHLLLARNVLQILEVVNMSTSTNKRFSRHAATISGRRPTTPSDPTQPQIARLTSGHTRLRIVVLVMSLMRLTLKKFGYREDHDRNYCFWVLAGVDADPSQCRRLPEAELWRIIKDQRRSERNRLILRKIHAGEPGDDELQRAASIALEEATTTHNRAIETSDNKRSQLKVQKMLGETWNDNLQHPLSPASFQSTGSNLSITERERNVYNTAKDLERPLPADSREGSRLKMSKKGGLRHFFGQRPPSELITSDLTTYFPDHPREEIDRTARLHCGDLLV</sequence>
<gene>
    <name evidence="5" type="ORF">DID88_008246</name>
</gene>
<dbReference type="SMART" id="SM01304">
    <property type="entry name" value="Ras_bdg_2"/>
    <property type="match status" value="1"/>
</dbReference>
<proteinExistence type="predicted"/>
<dbReference type="Gene3D" id="3.10.20.90">
    <property type="entry name" value="Phosphatidylinositol 3-kinase Catalytic Subunit, Chain A, domain 1"/>
    <property type="match status" value="1"/>
</dbReference>
<evidence type="ECO:0000313" key="5">
    <source>
        <dbReference type="EMBL" id="RAL67491.1"/>
    </source>
</evidence>
<reference evidence="5 6" key="1">
    <citation type="submission" date="2018-06" db="EMBL/GenBank/DDBJ databases">
        <title>Genome Sequence of the Brown Rot Fungal Pathogen Monilinia fructigena.</title>
        <authorList>
            <person name="Landi L."/>
            <person name="De Miccolis Angelini R.M."/>
            <person name="Pollastro S."/>
            <person name="Abate D."/>
            <person name="Faretra F."/>
            <person name="Romanazzi G."/>
        </authorList>
    </citation>
    <scope>NUCLEOTIDE SEQUENCE [LARGE SCALE GENOMIC DNA]</scope>
    <source>
        <strain evidence="5 6">Mfrg269</strain>
    </source>
</reference>
<feature type="domain" description="Ras-associating" evidence="4">
    <location>
        <begin position="111"/>
        <end position="174"/>
    </location>
</feature>
<keyword evidence="2" id="KW-0418">Kinase</keyword>
<dbReference type="AlphaFoldDB" id="A0A395J569"/>